<evidence type="ECO:0000313" key="3">
    <source>
        <dbReference type="Proteomes" id="UP001407347"/>
    </source>
</evidence>
<name>A0ABV0A3V0_9HYPH</name>
<dbReference type="RefSeq" id="WP_346013650.1">
    <property type="nucleotide sequence ID" value="NZ_JAQYXP010000005.1"/>
</dbReference>
<sequence>MAIRPERIAVAPDPAGTGRLRAVTYLGARTEYHLDLAGEAIVAVSPTPLPDDPRRRLAAGDPVRITWIPDAARVIPAAESPAR</sequence>
<evidence type="ECO:0000259" key="1">
    <source>
        <dbReference type="Pfam" id="PF08402"/>
    </source>
</evidence>
<dbReference type="Pfam" id="PF08402">
    <property type="entry name" value="TOBE_2"/>
    <property type="match status" value="1"/>
</dbReference>
<evidence type="ECO:0000313" key="2">
    <source>
        <dbReference type="EMBL" id="MEN3238518.1"/>
    </source>
</evidence>
<dbReference type="Proteomes" id="UP001407347">
    <property type="component" value="Unassembled WGS sequence"/>
</dbReference>
<comment type="caution">
    <text evidence="2">The sequence shown here is derived from an EMBL/GenBank/DDBJ whole genome shotgun (WGS) entry which is preliminary data.</text>
</comment>
<dbReference type="SUPFAM" id="SSF50331">
    <property type="entry name" value="MOP-like"/>
    <property type="match status" value="1"/>
</dbReference>
<protein>
    <submittedName>
        <fullName evidence="2">TOBE domain-containing protein</fullName>
    </submittedName>
</protein>
<proteinExistence type="predicted"/>
<gene>
    <name evidence="2" type="ORF">PUR29_34330</name>
</gene>
<accession>A0ABV0A3V0</accession>
<dbReference type="EMBL" id="JAQYXP010000005">
    <property type="protein sequence ID" value="MEN3238518.1"/>
    <property type="molecule type" value="Genomic_DNA"/>
</dbReference>
<dbReference type="InterPro" id="IPR013611">
    <property type="entry name" value="Transp-assoc_OB_typ2"/>
</dbReference>
<reference evidence="2 3" key="1">
    <citation type="journal article" date="2023" name="PLoS ONE">
        <title>Complete genome assembly of Hawai'i environmental nontuberculous mycobacteria reveals unexpected co-isolation with methylobacteria.</title>
        <authorList>
            <person name="Hendrix J."/>
            <person name="Epperson L.E."/>
            <person name="Tong E.I."/>
            <person name="Chan Y.L."/>
            <person name="Hasan N.A."/>
            <person name="Dawrs S.N."/>
            <person name="Norton G.J."/>
            <person name="Virdi R."/>
            <person name="Crooks J.L."/>
            <person name="Chan E.D."/>
            <person name="Honda J.R."/>
            <person name="Strong M."/>
        </authorList>
    </citation>
    <scope>NUCLEOTIDE SEQUENCE [LARGE SCALE GENOMIC DNA]</scope>
    <source>
        <strain evidence="2 3">NJH_HI04-1</strain>
    </source>
</reference>
<feature type="domain" description="Transport-associated OB type 2" evidence="1">
    <location>
        <begin position="1"/>
        <end position="75"/>
    </location>
</feature>
<organism evidence="2 3">
    <name type="scientific">Methylobacterium ajmalii</name>
    <dbReference type="NCBI Taxonomy" id="2738439"/>
    <lineage>
        <taxon>Bacteria</taxon>
        <taxon>Pseudomonadati</taxon>
        <taxon>Pseudomonadota</taxon>
        <taxon>Alphaproteobacteria</taxon>
        <taxon>Hyphomicrobiales</taxon>
        <taxon>Methylobacteriaceae</taxon>
        <taxon>Methylobacterium</taxon>
    </lineage>
</organism>
<keyword evidence="3" id="KW-1185">Reference proteome</keyword>
<dbReference type="InterPro" id="IPR008995">
    <property type="entry name" value="Mo/tungstate-bd_C_term_dom"/>
</dbReference>